<name>A0A183C160_GLOPA</name>
<feature type="transmembrane region" description="Helical" evidence="1">
    <location>
        <begin position="59"/>
        <end position="84"/>
    </location>
</feature>
<accession>A0A183C160</accession>
<dbReference type="WBParaSite" id="GPLIN_000660300">
    <property type="protein sequence ID" value="GPLIN_000660300"/>
    <property type="gene ID" value="GPLIN_000660300"/>
</dbReference>
<reference evidence="3" key="3">
    <citation type="submission" date="2016-06" db="UniProtKB">
        <authorList>
            <consortium name="WormBaseParasite"/>
        </authorList>
    </citation>
    <scope>IDENTIFICATION</scope>
</reference>
<protein>
    <submittedName>
        <fullName evidence="3">XK-related protein</fullName>
    </submittedName>
</protein>
<reference evidence="2" key="1">
    <citation type="submission" date="2013-12" db="EMBL/GenBank/DDBJ databases">
        <authorList>
            <person name="Aslett M."/>
        </authorList>
    </citation>
    <scope>NUCLEOTIDE SEQUENCE [LARGE SCALE GENOMIC DNA]</scope>
    <source>
        <strain evidence="2">Lindley</strain>
    </source>
</reference>
<keyword evidence="1" id="KW-1133">Transmembrane helix</keyword>
<reference evidence="2" key="2">
    <citation type="submission" date="2014-05" db="EMBL/GenBank/DDBJ databases">
        <title>The genome and life-stage specific transcriptomes of Globodera pallida elucidate key aspects of plant parasitism by a cyst nematode.</title>
        <authorList>
            <person name="Cotton J.A."/>
            <person name="Lilley C.J."/>
            <person name="Jones L.M."/>
            <person name="Kikuchi T."/>
            <person name="Reid A.J."/>
            <person name="Thorpe P."/>
            <person name="Tsai I.J."/>
            <person name="Beasley H."/>
            <person name="Blok V."/>
            <person name="Cock P.J.A."/>
            <person name="Van den Akker S.E."/>
            <person name="Holroyd N."/>
            <person name="Hunt M."/>
            <person name="Mantelin S."/>
            <person name="Naghra H."/>
            <person name="Pain A."/>
            <person name="Palomares-Rius J.E."/>
            <person name="Zarowiecki M."/>
            <person name="Berriman M."/>
            <person name="Jones J.T."/>
            <person name="Urwin P.E."/>
        </authorList>
    </citation>
    <scope>NUCLEOTIDE SEQUENCE [LARGE SCALE GENOMIC DNA]</scope>
    <source>
        <strain evidence="2">Lindley</strain>
    </source>
</reference>
<keyword evidence="2" id="KW-1185">Reference proteome</keyword>
<evidence type="ECO:0000313" key="2">
    <source>
        <dbReference type="Proteomes" id="UP000050741"/>
    </source>
</evidence>
<organism evidence="2 3">
    <name type="scientific">Globodera pallida</name>
    <name type="common">Potato cyst nematode worm</name>
    <name type="synonym">Heterodera pallida</name>
    <dbReference type="NCBI Taxonomy" id="36090"/>
    <lineage>
        <taxon>Eukaryota</taxon>
        <taxon>Metazoa</taxon>
        <taxon>Ecdysozoa</taxon>
        <taxon>Nematoda</taxon>
        <taxon>Chromadorea</taxon>
        <taxon>Rhabditida</taxon>
        <taxon>Tylenchina</taxon>
        <taxon>Tylenchomorpha</taxon>
        <taxon>Tylenchoidea</taxon>
        <taxon>Heteroderidae</taxon>
        <taxon>Heteroderinae</taxon>
        <taxon>Globodera</taxon>
    </lineage>
</organism>
<evidence type="ECO:0000313" key="3">
    <source>
        <dbReference type="WBParaSite" id="GPLIN_000660300"/>
    </source>
</evidence>
<proteinExistence type="predicted"/>
<keyword evidence="1" id="KW-0472">Membrane</keyword>
<dbReference type="AlphaFoldDB" id="A0A183C160"/>
<keyword evidence="1" id="KW-0812">Transmembrane</keyword>
<evidence type="ECO:0000256" key="1">
    <source>
        <dbReference type="SAM" id="Phobius"/>
    </source>
</evidence>
<sequence length="86" mass="9976">MASICFRNLMGHVLMAERVFATVYFRTYAENRAKHFTICWMATLLAISIWNTFVQHGVFFFVNMATFVSACILFVLGLVELLVFHF</sequence>
<dbReference type="Proteomes" id="UP000050741">
    <property type="component" value="Unassembled WGS sequence"/>
</dbReference>
<feature type="transmembrane region" description="Helical" evidence="1">
    <location>
        <begin position="35"/>
        <end position="53"/>
    </location>
</feature>